<feature type="chain" id="PRO_5022150781" evidence="7">
    <location>
        <begin position="22"/>
        <end position="132"/>
    </location>
</feature>
<evidence type="ECO:0000256" key="7">
    <source>
        <dbReference type="SAM" id="SignalP"/>
    </source>
</evidence>
<keyword evidence="10" id="KW-1185">Reference proteome</keyword>
<keyword evidence="7" id="KW-0732">Signal</keyword>
<dbReference type="GO" id="GO:0020037">
    <property type="term" value="F:heme binding"/>
    <property type="evidence" value="ECO:0007669"/>
    <property type="project" value="InterPro"/>
</dbReference>
<proteinExistence type="predicted"/>
<accession>A0A562T3H4</accession>
<reference evidence="9 10" key="1">
    <citation type="submission" date="2019-07" db="EMBL/GenBank/DDBJ databases">
        <title>Genomic Encyclopedia of Archaeal and Bacterial Type Strains, Phase II (KMG-II): from individual species to whole genera.</title>
        <authorList>
            <person name="Goeker M."/>
        </authorList>
    </citation>
    <scope>NUCLEOTIDE SEQUENCE [LARGE SCALE GENOMIC DNA]</scope>
    <source>
        <strain evidence="9 10">ATCC BAA-252</strain>
    </source>
</reference>
<dbReference type="Pfam" id="PF00034">
    <property type="entry name" value="Cytochrom_C"/>
    <property type="match status" value="1"/>
</dbReference>
<dbReference type="InterPro" id="IPR002327">
    <property type="entry name" value="Cyt_c_1A/1B"/>
</dbReference>
<dbReference type="InterPro" id="IPR036909">
    <property type="entry name" value="Cyt_c-like_dom_sf"/>
</dbReference>
<evidence type="ECO:0000256" key="1">
    <source>
        <dbReference type="ARBA" id="ARBA00022448"/>
    </source>
</evidence>
<dbReference type="InterPro" id="IPR009056">
    <property type="entry name" value="Cyt_c-like_dom"/>
</dbReference>
<name>A0A562T3H4_9HYPH</name>
<dbReference type="Proteomes" id="UP000320593">
    <property type="component" value="Unassembled WGS sequence"/>
</dbReference>
<dbReference type="AlphaFoldDB" id="A0A562T3H4"/>
<gene>
    <name evidence="9" type="ORF">JM93_02112</name>
</gene>
<dbReference type="EMBL" id="VLLF01000004">
    <property type="protein sequence ID" value="TWI87546.1"/>
    <property type="molecule type" value="Genomic_DNA"/>
</dbReference>
<dbReference type="GO" id="GO:0009055">
    <property type="term" value="F:electron transfer activity"/>
    <property type="evidence" value="ECO:0007669"/>
    <property type="project" value="InterPro"/>
</dbReference>
<evidence type="ECO:0000259" key="8">
    <source>
        <dbReference type="PROSITE" id="PS51007"/>
    </source>
</evidence>
<evidence type="ECO:0000256" key="3">
    <source>
        <dbReference type="ARBA" id="ARBA00022723"/>
    </source>
</evidence>
<feature type="domain" description="Cytochrome c" evidence="8">
    <location>
        <begin position="23"/>
        <end position="126"/>
    </location>
</feature>
<dbReference type="PRINTS" id="PR00604">
    <property type="entry name" value="CYTCHRMECIAB"/>
</dbReference>
<keyword evidence="2 6" id="KW-0349">Heme</keyword>
<dbReference type="RefSeq" id="WP_145342970.1">
    <property type="nucleotide sequence ID" value="NZ_SMLY01000071.1"/>
</dbReference>
<dbReference type="GO" id="GO:0046872">
    <property type="term" value="F:metal ion binding"/>
    <property type="evidence" value="ECO:0007669"/>
    <property type="project" value="UniProtKB-KW"/>
</dbReference>
<evidence type="ECO:0000256" key="2">
    <source>
        <dbReference type="ARBA" id="ARBA00022617"/>
    </source>
</evidence>
<comment type="caution">
    <text evidence="9">The sequence shown here is derived from an EMBL/GenBank/DDBJ whole genome shotgun (WGS) entry which is preliminary data.</text>
</comment>
<evidence type="ECO:0000256" key="5">
    <source>
        <dbReference type="ARBA" id="ARBA00023004"/>
    </source>
</evidence>
<protein>
    <submittedName>
        <fullName evidence="9">Cytochrome c</fullName>
    </submittedName>
</protein>
<organism evidence="9 10">
    <name type="scientific">Roseibium hamelinense</name>
    <dbReference type="NCBI Taxonomy" id="150831"/>
    <lineage>
        <taxon>Bacteria</taxon>
        <taxon>Pseudomonadati</taxon>
        <taxon>Pseudomonadota</taxon>
        <taxon>Alphaproteobacteria</taxon>
        <taxon>Hyphomicrobiales</taxon>
        <taxon>Stappiaceae</taxon>
        <taxon>Roseibium</taxon>
    </lineage>
</organism>
<evidence type="ECO:0000313" key="9">
    <source>
        <dbReference type="EMBL" id="TWI87546.1"/>
    </source>
</evidence>
<evidence type="ECO:0000256" key="4">
    <source>
        <dbReference type="ARBA" id="ARBA00022982"/>
    </source>
</evidence>
<keyword evidence="1" id="KW-0813">Transport</keyword>
<dbReference type="PROSITE" id="PS51007">
    <property type="entry name" value="CYTC"/>
    <property type="match status" value="1"/>
</dbReference>
<keyword evidence="5 6" id="KW-0408">Iron</keyword>
<dbReference type="Gene3D" id="1.10.760.10">
    <property type="entry name" value="Cytochrome c-like domain"/>
    <property type="match status" value="1"/>
</dbReference>
<keyword evidence="3 6" id="KW-0479">Metal-binding</keyword>
<dbReference type="PANTHER" id="PTHR11961">
    <property type="entry name" value="CYTOCHROME C"/>
    <property type="match status" value="1"/>
</dbReference>
<feature type="signal peptide" evidence="7">
    <location>
        <begin position="1"/>
        <end position="21"/>
    </location>
</feature>
<keyword evidence="4" id="KW-0249">Electron transport</keyword>
<dbReference type="SUPFAM" id="SSF46626">
    <property type="entry name" value="Cytochrome c"/>
    <property type="match status" value="1"/>
</dbReference>
<evidence type="ECO:0000256" key="6">
    <source>
        <dbReference type="PROSITE-ProRule" id="PRU00433"/>
    </source>
</evidence>
<dbReference type="OrthoDB" id="9805828at2"/>
<evidence type="ECO:0000313" key="10">
    <source>
        <dbReference type="Proteomes" id="UP000320593"/>
    </source>
</evidence>
<sequence length="132" mass="13924">MKRILTIAGAAFLALSAQASAEGDAAAGESVFRKCQACHAVGEGARNKVGPQLNGVVGREAASVEGYRYSKAAMEKAPETGAWTTEGLMVYLEDPSAYLGGRSKMAFKLRDEQERADVIAYLATFNADGTTN</sequence>